<evidence type="ECO:0000256" key="3">
    <source>
        <dbReference type="ARBA" id="ARBA00023136"/>
    </source>
</evidence>
<dbReference type="OrthoDB" id="5393181at2759"/>
<evidence type="ECO:0000256" key="2">
    <source>
        <dbReference type="ARBA" id="ARBA00022989"/>
    </source>
</evidence>
<dbReference type="AlphaFoldDB" id="A0A427YG64"/>
<proteinExistence type="predicted"/>
<evidence type="ECO:0000256" key="5">
    <source>
        <dbReference type="SAM" id="Phobius"/>
    </source>
</evidence>
<comment type="caution">
    <text evidence="6">The sequence shown here is derived from an EMBL/GenBank/DDBJ whole genome shotgun (WGS) entry which is preliminary data.</text>
</comment>
<evidence type="ECO:0000313" key="7">
    <source>
        <dbReference type="Proteomes" id="UP000279259"/>
    </source>
</evidence>
<evidence type="ECO:0000256" key="4">
    <source>
        <dbReference type="SAM" id="MobiDB-lite"/>
    </source>
</evidence>
<feature type="transmembrane region" description="Helical" evidence="5">
    <location>
        <begin position="292"/>
        <end position="310"/>
    </location>
</feature>
<evidence type="ECO:0000313" key="6">
    <source>
        <dbReference type="EMBL" id="RSH90159.1"/>
    </source>
</evidence>
<protein>
    <recommendedName>
        <fullName evidence="8">Golgi to ER traffic-protein</fullName>
    </recommendedName>
</protein>
<feature type="compositionally biased region" description="Polar residues" evidence="4">
    <location>
        <begin position="51"/>
        <end position="65"/>
    </location>
</feature>
<dbReference type="Proteomes" id="UP000279259">
    <property type="component" value="Unassembled WGS sequence"/>
</dbReference>
<feature type="transmembrane region" description="Helical" evidence="5">
    <location>
        <begin position="353"/>
        <end position="371"/>
    </location>
</feature>
<dbReference type="GO" id="GO:0006890">
    <property type="term" value="P:retrograde vesicle-mediated transport, Golgi to endoplasmic reticulum"/>
    <property type="evidence" value="ECO:0007669"/>
    <property type="project" value="TreeGrafter"/>
</dbReference>
<evidence type="ECO:0008006" key="8">
    <source>
        <dbReference type="Google" id="ProtNLM"/>
    </source>
</evidence>
<reference evidence="6 7" key="1">
    <citation type="submission" date="2018-11" db="EMBL/GenBank/DDBJ databases">
        <title>Genome sequence of Saitozyma podzolica DSM 27192.</title>
        <authorList>
            <person name="Aliyu H."/>
            <person name="Gorte O."/>
            <person name="Ochsenreither K."/>
        </authorList>
    </citation>
    <scope>NUCLEOTIDE SEQUENCE [LARGE SCALE GENOMIC DNA]</scope>
    <source>
        <strain evidence="6 7">DSM 27192</strain>
    </source>
</reference>
<dbReference type="PANTHER" id="PTHR28263">
    <property type="entry name" value="GOLGI TO ER TRAFFIC PROTEIN 2"/>
    <property type="match status" value="1"/>
</dbReference>
<evidence type="ECO:0000256" key="1">
    <source>
        <dbReference type="ARBA" id="ARBA00022692"/>
    </source>
</evidence>
<keyword evidence="1 5" id="KW-0812">Transmembrane</keyword>
<keyword evidence="7" id="KW-1185">Reference proteome</keyword>
<accession>A0A427YG64</accession>
<dbReference type="STRING" id="1890683.A0A427YG64"/>
<name>A0A427YG64_9TREE</name>
<gene>
    <name evidence="6" type="ORF">EHS25_001493</name>
</gene>
<dbReference type="InterPro" id="IPR028143">
    <property type="entry name" value="Get2/sif1"/>
</dbReference>
<feature type="compositionally biased region" description="Basic and acidic residues" evidence="4">
    <location>
        <begin position="38"/>
        <end position="47"/>
    </location>
</feature>
<keyword evidence="3 5" id="KW-0472">Membrane</keyword>
<dbReference type="PANTHER" id="PTHR28263:SF1">
    <property type="entry name" value="GOLGI TO ER TRAFFIC PROTEIN 2"/>
    <property type="match status" value="1"/>
</dbReference>
<keyword evidence="2 5" id="KW-1133">Transmembrane helix</keyword>
<feature type="transmembrane region" description="Helical" evidence="5">
    <location>
        <begin position="226"/>
        <end position="245"/>
    </location>
</feature>
<dbReference type="EMBL" id="RSCD01000011">
    <property type="protein sequence ID" value="RSH90159.1"/>
    <property type="molecule type" value="Genomic_DNA"/>
</dbReference>
<sequence length="377" mass="39066">MSESDAPQSDAARRAAARRAKILARGNTGLQKLAQTARGDEADKLYGHDSAPSSRPETPSASESTAKLPPSGSSRPAGPGTSASSGGDSAPSWAPPPSGGQSTRPDMSAEQQQMAEQLQAMMSMLGGGGGGGFGGLGGGQGGEPDMSRLFSQMLGGDVPTPSQRLLGDLDDPAGLGGDPGLGGLGGLGAFGPGAGPGMGFDPSQGFPSFPMMPQPQKGRSWVDKTFPLIHALAVVLLAAFVALWWEPNVRAAKWAGQVDAAWITRWGRLSGRRGLLDTAKVGLLGDIEALPIFWAFITIELILQTTRILLLRSPPPPHSLIQTFLPLLPPGLSRPLVTGSRYLTLLAQTYKDGALFVFIIGALVVLGEFVASRGLLM</sequence>
<organism evidence="6 7">
    <name type="scientific">Saitozyma podzolica</name>
    <dbReference type="NCBI Taxonomy" id="1890683"/>
    <lineage>
        <taxon>Eukaryota</taxon>
        <taxon>Fungi</taxon>
        <taxon>Dikarya</taxon>
        <taxon>Basidiomycota</taxon>
        <taxon>Agaricomycotina</taxon>
        <taxon>Tremellomycetes</taxon>
        <taxon>Tremellales</taxon>
        <taxon>Trimorphomycetaceae</taxon>
        <taxon>Saitozyma</taxon>
    </lineage>
</organism>
<feature type="region of interest" description="Disordered" evidence="4">
    <location>
        <begin position="1"/>
        <end position="114"/>
    </location>
</feature>
<feature type="compositionally biased region" description="Low complexity" evidence="4">
    <location>
        <begin position="69"/>
        <end position="92"/>
    </location>
</feature>